<feature type="region of interest" description="Disordered" evidence="1">
    <location>
        <begin position="198"/>
        <end position="220"/>
    </location>
</feature>
<evidence type="ECO:0000313" key="5">
    <source>
        <dbReference type="Proteomes" id="UP000199002"/>
    </source>
</evidence>
<keyword evidence="2" id="KW-0732">Signal</keyword>
<sequence length="220" mass="23352">MKLTMNRTACTLLAAAALAAGLSACAPLVVGGAMVGGLMATDRRTTGTQVEDEGIELRAANRIREVLGDRAHVNVTSFNRQALLTGEVPTAQDRATVEKIVTEVNNVRAVVNDLGVMPNSSLGQRSSDTLTTGKVRASFVDAKDVFASAYKVVTERNVVYLMGLVTQREATRATEIARGVSGVSKVVRVFEMITEDDLRRASTTQSPAPVTTDQPASKSN</sequence>
<feature type="domain" description="BON" evidence="3">
    <location>
        <begin position="51"/>
        <end position="118"/>
    </location>
</feature>
<feature type="domain" description="BON" evidence="3">
    <location>
        <begin position="127"/>
        <end position="194"/>
    </location>
</feature>
<evidence type="ECO:0000256" key="1">
    <source>
        <dbReference type="SAM" id="MobiDB-lite"/>
    </source>
</evidence>
<feature type="compositionally biased region" description="Polar residues" evidence="1">
    <location>
        <begin position="201"/>
        <end position="220"/>
    </location>
</feature>
<evidence type="ECO:0000313" key="4">
    <source>
        <dbReference type="EMBL" id="SEA07855.1"/>
    </source>
</evidence>
<reference evidence="5" key="1">
    <citation type="submission" date="2016-10" db="EMBL/GenBank/DDBJ databases">
        <authorList>
            <person name="Varghese N."/>
            <person name="Submissions S."/>
        </authorList>
    </citation>
    <scope>NUCLEOTIDE SEQUENCE [LARGE SCALE GENOMIC DNA]</scope>
    <source>
        <strain evidence="5">DSM 25157</strain>
    </source>
</reference>
<dbReference type="Gene3D" id="3.30.1340.30">
    <property type="match status" value="1"/>
</dbReference>
<proteinExistence type="predicted"/>
<dbReference type="Pfam" id="PF04972">
    <property type="entry name" value="BON"/>
    <property type="match status" value="2"/>
</dbReference>
<protein>
    <submittedName>
        <fullName evidence="4">Osmotically-inducible protein OsmY, contains BON domain</fullName>
    </submittedName>
</protein>
<organism evidence="4 5">
    <name type="scientific">Acidovorax soli</name>
    <dbReference type="NCBI Taxonomy" id="592050"/>
    <lineage>
        <taxon>Bacteria</taxon>
        <taxon>Pseudomonadati</taxon>
        <taxon>Pseudomonadota</taxon>
        <taxon>Betaproteobacteria</taxon>
        <taxon>Burkholderiales</taxon>
        <taxon>Comamonadaceae</taxon>
        <taxon>Acidovorax</taxon>
    </lineage>
</organism>
<dbReference type="InterPro" id="IPR007055">
    <property type="entry name" value="BON_dom"/>
</dbReference>
<evidence type="ECO:0000256" key="2">
    <source>
        <dbReference type="SAM" id="SignalP"/>
    </source>
</evidence>
<evidence type="ECO:0000259" key="3">
    <source>
        <dbReference type="PROSITE" id="PS50914"/>
    </source>
</evidence>
<dbReference type="Proteomes" id="UP000199002">
    <property type="component" value="Unassembled WGS sequence"/>
</dbReference>
<dbReference type="AlphaFoldDB" id="A0A1H3Y8B2"/>
<dbReference type="STRING" id="592050.SAMN05421875_10521"/>
<dbReference type="PANTHER" id="PTHR34606">
    <property type="entry name" value="BON DOMAIN-CONTAINING PROTEIN"/>
    <property type="match status" value="1"/>
</dbReference>
<dbReference type="SMART" id="SM00749">
    <property type="entry name" value="BON"/>
    <property type="match status" value="2"/>
</dbReference>
<dbReference type="InterPro" id="IPR014004">
    <property type="entry name" value="Transpt-assoc_nodulatn_dom_bac"/>
</dbReference>
<keyword evidence="5" id="KW-1185">Reference proteome</keyword>
<dbReference type="PROSITE" id="PS51257">
    <property type="entry name" value="PROKAR_LIPOPROTEIN"/>
    <property type="match status" value="1"/>
</dbReference>
<dbReference type="RefSeq" id="WP_092697439.1">
    <property type="nucleotide sequence ID" value="NZ_CAXIQL010000086.1"/>
</dbReference>
<name>A0A1H3Y8B2_9BURK</name>
<feature type="signal peptide" evidence="2">
    <location>
        <begin position="1"/>
        <end position="26"/>
    </location>
</feature>
<dbReference type="EMBL" id="FNQJ01000005">
    <property type="protein sequence ID" value="SEA07855.1"/>
    <property type="molecule type" value="Genomic_DNA"/>
</dbReference>
<feature type="chain" id="PRO_5011690904" evidence="2">
    <location>
        <begin position="27"/>
        <end position="220"/>
    </location>
</feature>
<accession>A0A1H3Y8B2</accession>
<dbReference type="InterPro" id="IPR051686">
    <property type="entry name" value="Lipoprotein_DolP"/>
</dbReference>
<dbReference type="GeneID" id="34233272"/>
<dbReference type="PANTHER" id="PTHR34606:SF15">
    <property type="entry name" value="BON DOMAIN-CONTAINING PROTEIN"/>
    <property type="match status" value="1"/>
</dbReference>
<gene>
    <name evidence="4" type="ORF">SAMN05421875_10521</name>
</gene>
<dbReference type="PROSITE" id="PS50914">
    <property type="entry name" value="BON"/>
    <property type="match status" value="2"/>
</dbReference>